<name>A0ABP4TQU5_9ACTN</name>
<evidence type="ECO:0000259" key="11">
    <source>
        <dbReference type="Pfam" id="PF08245"/>
    </source>
</evidence>
<keyword evidence="7" id="KW-0963">Cytoplasm</keyword>
<keyword evidence="4 7" id="KW-0573">Peptidoglycan synthesis</keyword>
<dbReference type="EC" id="6.3.2.13" evidence="7"/>
<keyword evidence="7 12" id="KW-0436">Ligase</keyword>
<dbReference type="EMBL" id="BAAANY010000019">
    <property type="protein sequence ID" value="GAA1692225.1"/>
    <property type="molecule type" value="Genomic_DNA"/>
</dbReference>
<dbReference type="InterPro" id="IPR013221">
    <property type="entry name" value="Mur_ligase_cen"/>
</dbReference>
<evidence type="ECO:0000256" key="2">
    <source>
        <dbReference type="ARBA" id="ARBA00022618"/>
    </source>
</evidence>
<evidence type="ECO:0000256" key="8">
    <source>
        <dbReference type="RuleBase" id="RU004135"/>
    </source>
</evidence>
<feature type="binding site" evidence="7">
    <location>
        <position position="378"/>
    </location>
    <ligand>
        <name>meso-2,6-diaminopimelate</name>
        <dbReference type="ChEBI" id="CHEBI:57791"/>
    </ligand>
</feature>
<dbReference type="NCBIfam" id="TIGR01085">
    <property type="entry name" value="murE"/>
    <property type="match status" value="1"/>
</dbReference>
<reference evidence="13" key="1">
    <citation type="journal article" date="2019" name="Int. J. Syst. Evol. Microbiol.">
        <title>The Global Catalogue of Microorganisms (GCM) 10K type strain sequencing project: providing services to taxonomists for standard genome sequencing and annotation.</title>
        <authorList>
            <consortium name="The Broad Institute Genomics Platform"/>
            <consortium name="The Broad Institute Genome Sequencing Center for Infectious Disease"/>
            <person name="Wu L."/>
            <person name="Ma J."/>
        </authorList>
    </citation>
    <scope>NUCLEOTIDE SEQUENCE [LARGE SCALE GENOMIC DNA]</scope>
    <source>
        <strain evidence="13">JCM 14718</strain>
    </source>
</reference>
<dbReference type="SUPFAM" id="SSF53244">
    <property type="entry name" value="MurD-like peptide ligases, peptide-binding domain"/>
    <property type="match status" value="1"/>
</dbReference>
<feature type="short sequence motif" description="Meso-diaminopimelate recognition motif" evidence="7">
    <location>
        <begin position="402"/>
        <end position="405"/>
    </location>
</feature>
<dbReference type="SUPFAM" id="SSF63418">
    <property type="entry name" value="MurE/MurF N-terminal domain"/>
    <property type="match status" value="1"/>
</dbReference>
<dbReference type="InterPro" id="IPR005761">
    <property type="entry name" value="UDP-N-AcMur-Glu-dNH2Pim_ligase"/>
</dbReference>
<sequence>MGMLASLGGADLRGAAEVAVTGVTHDSRAVRPGDLYAALSGSVRHGAEFAADAISSGAAAILTDPAGAAMIEDARLPIVVVDRPRNVLGKVAAQVYGDPTSQLTVLGVTGTSGKTTTAYLLEAGLLAAGHVTGVIGTVETRYAGVRLPSARTTPEAPDLQALFAVMVEQGVTAVAIEVSSHALAQGRADGIRFAVGAFANLGADHLDFHADMEDYFAAKAMLFDGRCRREVVNVDDAYGRRLVTDETVTVSTGGLEADWRAVDIDTSAVPQTFMVMGPHDVRLQGSVQLPGPFNVDNALLAIAVLTAAGIDARTAVDGVASCAGVPGRLQRVGADTRPDLLSVVDYAHKPGAVAAVLDALRPVTRGRLIAVLGCGGDRDTGKRPLMGEAGARGADVLIITDDNPRSEDPAAIRAAALAGAAAVPARQRAEVLEIGDRAEAIERAVRLAGPGDTVAILGKGHEPYQEIGGQVFAFDDREELDRALRATNGQVHA</sequence>
<gene>
    <name evidence="7" type="primary">murE</name>
    <name evidence="12" type="ORF">GCM10009765_46990</name>
</gene>
<dbReference type="Gene3D" id="3.40.1390.10">
    <property type="entry name" value="MurE/MurF, N-terminal domain"/>
    <property type="match status" value="1"/>
</dbReference>
<dbReference type="SUPFAM" id="SSF53623">
    <property type="entry name" value="MurD-like peptide ligases, catalytic domain"/>
    <property type="match status" value="1"/>
</dbReference>
<dbReference type="Gene3D" id="3.90.190.20">
    <property type="entry name" value="Mur ligase, C-terminal domain"/>
    <property type="match status" value="1"/>
</dbReference>
<evidence type="ECO:0000256" key="4">
    <source>
        <dbReference type="ARBA" id="ARBA00022984"/>
    </source>
</evidence>
<dbReference type="Pfam" id="PF01225">
    <property type="entry name" value="Mur_ligase"/>
    <property type="match status" value="1"/>
</dbReference>
<comment type="caution">
    <text evidence="12">The sequence shown here is derived from an EMBL/GenBank/DDBJ whole genome shotgun (WGS) entry which is preliminary data.</text>
</comment>
<keyword evidence="3 7" id="KW-0133">Cell shape</keyword>
<feature type="domain" description="Mur ligase N-terminal catalytic" evidence="9">
    <location>
        <begin position="20"/>
        <end position="96"/>
    </location>
</feature>
<feature type="binding site" evidence="7">
    <location>
        <position position="187"/>
    </location>
    <ligand>
        <name>UDP-N-acetyl-alpha-D-muramoyl-L-alanyl-D-glutamate</name>
        <dbReference type="ChEBI" id="CHEBI:83900"/>
    </ligand>
</feature>
<dbReference type="PANTHER" id="PTHR23135">
    <property type="entry name" value="MUR LIGASE FAMILY MEMBER"/>
    <property type="match status" value="1"/>
</dbReference>
<dbReference type="RefSeq" id="WP_425551973.1">
    <property type="nucleotide sequence ID" value="NZ_BAAANY010000019.1"/>
</dbReference>
<dbReference type="InterPro" id="IPR000713">
    <property type="entry name" value="Mur_ligase_N"/>
</dbReference>
<dbReference type="InterPro" id="IPR004101">
    <property type="entry name" value="Mur_ligase_C"/>
</dbReference>
<evidence type="ECO:0000259" key="9">
    <source>
        <dbReference type="Pfam" id="PF01225"/>
    </source>
</evidence>
<feature type="binding site" evidence="7">
    <location>
        <begin position="152"/>
        <end position="153"/>
    </location>
    <ligand>
        <name>UDP-N-acetyl-alpha-D-muramoyl-L-alanyl-D-glutamate</name>
        <dbReference type="ChEBI" id="CHEBI:83900"/>
    </ligand>
</feature>
<evidence type="ECO:0000256" key="3">
    <source>
        <dbReference type="ARBA" id="ARBA00022960"/>
    </source>
</evidence>
<keyword evidence="13" id="KW-1185">Reference proteome</keyword>
<dbReference type="Gene3D" id="3.40.1190.10">
    <property type="entry name" value="Mur-like, catalytic domain"/>
    <property type="match status" value="1"/>
</dbReference>
<dbReference type="NCBIfam" id="NF001124">
    <property type="entry name" value="PRK00139.1-2"/>
    <property type="match status" value="1"/>
</dbReference>
<keyword evidence="7" id="KW-0547">Nucleotide-binding</keyword>
<organism evidence="12 13">
    <name type="scientific">Fodinicola feengrottensis</name>
    <dbReference type="NCBI Taxonomy" id="435914"/>
    <lineage>
        <taxon>Bacteria</taxon>
        <taxon>Bacillati</taxon>
        <taxon>Actinomycetota</taxon>
        <taxon>Actinomycetes</taxon>
        <taxon>Mycobacteriales</taxon>
        <taxon>Fodinicola</taxon>
    </lineage>
</organism>
<dbReference type="InterPro" id="IPR035911">
    <property type="entry name" value="MurE/MurF_N"/>
</dbReference>
<evidence type="ECO:0000256" key="6">
    <source>
        <dbReference type="ARBA" id="ARBA00023316"/>
    </source>
</evidence>
<comment type="pathway">
    <text evidence="7 8">Cell wall biogenesis; peptidoglycan biosynthesis.</text>
</comment>
<keyword evidence="7" id="KW-0460">Magnesium</keyword>
<feature type="domain" description="Mur ligase C-terminal" evidence="10">
    <location>
        <begin position="327"/>
        <end position="460"/>
    </location>
</feature>
<evidence type="ECO:0000256" key="7">
    <source>
        <dbReference type="HAMAP-Rule" id="MF_00208"/>
    </source>
</evidence>
<protein>
    <recommendedName>
        <fullName evidence="7">UDP-N-acetylmuramoyl-L-alanyl-D-glutamate--2,6-diaminopimelate ligase</fullName>
        <ecNumber evidence="7">6.3.2.13</ecNumber>
    </recommendedName>
    <alternativeName>
        <fullName evidence="7">Meso-A2pm-adding enzyme</fullName>
    </alternativeName>
    <alternativeName>
        <fullName evidence="7">Meso-diaminopimelate-adding enzyme</fullName>
    </alternativeName>
    <alternativeName>
        <fullName evidence="7">UDP-MurNAc-L-Ala-D-Glu:meso-diaminopimelate ligase</fullName>
    </alternativeName>
    <alternativeName>
        <fullName evidence="7">UDP-MurNAc-tripeptide synthetase</fullName>
    </alternativeName>
    <alternativeName>
        <fullName evidence="7">UDP-N-acetylmuramyl-tripeptide synthetase</fullName>
    </alternativeName>
</protein>
<dbReference type="InterPro" id="IPR036565">
    <property type="entry name" value="Mur-like_cat_sf"/>
</dbReference>
<dbReference type="InterPro" id="IPR036615">
    <property type="entry name" value="Mur_ligase_C_dom_sf"/>
</dbReference>
<keyword evidence="7" id="KW-0067">ATP-binding</keyword>
<feature type="binding site" evidence="7">
    <location>
        <position position="179"/>
    </location>
    <ligand>
        <name>UDP-N-acetyl-alpha-D-muramoyl-L-alanyl-D-glutamate</name>
        <dbReference type="ChEBI" id="CHEBI:83900"/>
    </ligand>
</feature>
<feature type="binding site" evidence="7">
    <location>
        <begin position="110"/>
        <end position="116"/>
    </location>
    <ligand>
        <name>ATP</name>
        <dbReference type="ChEBI" id="CHEBI:30616"/>
    </ligand>
</feature>
<evidence type="ECO:0000313" key="13">
    <source>
        <dbReference type="Proteomes" id="UP001500618"/>
    </source>
</evidence>
<evidence type="ECO:0000259" key="10">
    <source>
        <dbReference type="Pfam" id="PF02875"/>
    </source>
</evidence>
<evidence type="ECO:0000256" key="5">
    <source>
        <dbReference type="ARBA" id="ARBA00023306"/>
    </source>
</evidence>
<comment type="caution">
    <text evidence="7">Lacks conserved residue(s) required for the propagation of feature annotation.</text>
</comment>
<feature type="modified residue" description="N6-carboxylysine" evidence="7">
    <location>
        <position position="219"/>
    </location>
</feature>
<keyword evidence="2 7" id="KW-0132">Cell division</keyword>
<dbReference type="NCBIfam" id="NF001126">
    <property type="entry name" value="PRK00139.1-4"/>
    <property type="match status" value="1"/>
</dbReference>
<feature type="binding site" evidence="7">
    <location>
        <position position="458"/>
    </location>
    <ligand>
        <name>meso-2,6-diaminopimelate</name>
        <dbReference type="ChEBI" id="CHEBI:57791"/>
    </ligand>
</feature>
<accession>A0ABP4TQU5</accession>
<dbReference type="GO" id="GO:0016874">
    <property type="term" value="F:ligase activity"/>
    <property type="evidence" value="ECO:0007669"/>
    <property type="project" value="UniProtKB-KW"/>
</dbReference>
<feature type="domain" description="Mur ligase central" evidence="11">
    <location>
        <begin position="108"/>
        <end position="304"/>
    </location>
</feature>
<dbReference type="Proteomes" id="UP001500618">
    <property type="component" value="Unassembled WGS sequence"/>
</dbReference>
<keyword evidence="6 7" id="KW-0961">Cell wall biogenesis/degradation</keyword>
<dbReference type="Pfam" id="PF08245">
    <property type="entry name" value="Mur_ligase_M"/>
    <property type="match status" value="1"/>
</dbReference>
<feature type="binding site" evidence="7">
    <location>
        <position position="462"/>
    </location>
    <ligand>
        <name>meso-2,6-diaminopimelate</name>
        <dbReference type="ChEBI" id="CHEBI:57791"/>
    </ligand>
</feature>
<evidence type="ECO:0000313" key="12">
    <source>
        <dbReference type="EMBL" id="GAA1692225.1"/>
    </source>
</evidence>
<dbReference type="PANTHER" id="PTHR23135:SF4">
    <property type="entry name" value="UDP-N-ACETYLMURAMOYL-L-ALANYL-D-GLUTAMATE--2,6-DIAMINOPIMELATE LIGASE MURE HOMOLOG, CHLOROPLASTIC"/>
    <property type="match status" value="1"/>
</dbReference>
<comment type="function">
    <text evidence="7">Catalyzes the addition of meso-diaminopimelic acid to the nucleotide precursor UDP-N-acetylmuramoyl-L-alanyl-D-glutamate (UMAG) in the biosynthesis of bacterial cell-wall peptidoglycan.</text>
</comment>
<comment type="subcellular location">
    <subcellularLocation>
        <location evidence="7 8">Cytoplasm</location>
    </subcellularLocation>
</comment>
<feature type="binding site" evidence="7">
    <location>
        <begin position="402"/>
        <end position="405"/>
    </location>
    <ligand>
        <name>meso-2,6-diaminopimelate</name>
        <dbReference type="ChEBI" id="CHEBI:57791"/>
    </ligand>
</feature>
<comment type="cofactor">
    <cofactor evidence="7">
        <name>Mg(2+)</name>
        <dbReference type="ChEBI" id="CHEBI:18420"/>
    </cofactor>
</comment>
<dbReference type="Pfam" id="PF02875">
    <property type="entry name" value="Mur_ligase_C"/>
    <property type="match status" value="1"/>
</dbReference>
<proteinExistence type="inferred from homology"/>
<feature type="binding site" evidence="7">
    <location>
        <position position="185"/>
    </location>
    <ligand>
        <name>UDP-N-acetyl-alpha-D-muramoyl-L-alanyl-D-glutamate</name>
        <dbReference type="ChEBI" id="CHEBI:83900"/>
    </ligand>
</feature>
<keyword evidence="5 7" id="KW-0131">Cell cycle</keyword>
<evidence type="ECO:0000256" key="1">
    <source>
        <dbReference type="ARBA" id="ARBA00005898"/>
    </source>
</evidence>
<comment type="similarity">
    <text evidence="1 7">Belongs to the MurCDEF family. MurE subfamily.</text>
</comment>
<comment type="PTM">
    <text evidence="7">Carboxylation is probably crucial for Mg(2+) binding and, consequently, for the gamma-phosphate positioning of ATP.</text>
</comment>
<comment type="catalytic activity">
    <reaction evidence="7">
        <text>UDP-N-acetyl-alpha-D-muramoyl-L-alanyl-D-glutamate + meso-2,6-diaminopimelate + ATP = UDP-N-acetyl-alpha-D-muramoyl-L-alanyl-gamma-D-glutamyl-meso-2,6-diaminopimelate + ADP + phosphate + H(+)</text>
        <dbReference type="Rhea" id="RHEA:23676"/>
        <dbReference type="ChEBI" id="CHEBI:15378"/>
        <dbReference type="ChEBI" id="CHEBI:30616"/>
        <dbReference type="ChEBI" id="CHEBI:43474"/>
        <dbReference type="ChEBI" id="CHEBI:57791"/>
        <dbReference type="ChEBI" id="CHEBI:83900"/>
        <dbReference type="ChEBI" id="CHEBI:83905"/>
        <dbReference type="ChEBI" id="CHEBI:456216"/>
        <dbReference type="EC" id="6.3.2.13"/>
    </reaction>
</comment>
<feature type="binding site" evidence="7">
    <location>
        <position position="27"/>
    </location>
    <ligand>
        <name>UDP-N-acetyl-alpha-D-muramoyl-L-alanyl-D-glutamate</name>
        <dbReference type="ChEBI" id="CHEBI:83900"/>
    </ligand>
</feature>
<dbReference type="HAMAP" id="MF_00208">
    <property type="entry name" value="MurE"/>
    <property type="match status" value="1"/>
</dbReference>